<dbReference type="Gene3D" id="3.30.465.10">
    <property type="match status" value="1"/>
</dbReference>
<feature type="domain" description="CBS" evidence="11">
    <location>
        <begin position="221"/>
        <end position="281"/>
    </location>
</feature>
<dbReference type="InterPro" id="IPR044751">
    <property type="entry name" value="Ion_transp-like_CBS"/>
</dbReference>
<evidence type="ECO:0000256" key="9">
    <source>
        <dbReference type="PROSITE-ProRule" id="PRU01193"/>
    </source>
</evidence>
<evidence type="ECO:0000256" key="4">
    <source>
        <dbReference type="ARBA" id="ARBA00022737"/>
    </source>
</evidence>
<dbReference type="Proteomes" id="UP001597475">
    <property type="component" value="Unassembled WGS sequence"/>
</dbReference>
<dbReference type="SMART" id="SM00116">
    <property type="entry name" value="CBS"/>
    <property type="match status" value="2"/>
</dbReference>
<feature type="transmembrane region" description="Helical" evidence="10">
    <location>
        <begin position="143"/>
        <end position="161"/>
    </location>
</feature>
<protein>
    <submittedName>
        <fullName evidence="13">Hemolysin family protein</fullName>
    </submittedName>
</protein>
<evidence type="ECO:0000256" key="10">
    <source>
        <dbReference type="SAM" id="Phobius"/>
    </source>
</evidence>
<feature type="transmembrane region" description="Helical" evidence="10">
    <location>
        <begin position="6"/>
        <end position="28"/>
    </location>
</feature>
<feature type="domain" description="CBS" evidence="11">
    <location>
        <begin position="285"/>
        <end position="342"/>
    </location>
</feature>
<dbReference type="PANTHER" id="PTHR43099">
    <property type="entry name" value="UPF0053 PROTEIN YRKA"/>
    <property type="match status" value="1"/>
</dbReference>
<evidence type="ECO:0000259" key="12">
    <source>
        <dbReference type="PROSITE" id="PS51846"/>
    </source>
</evidence>
<dbReference type="Pfam" id="PF01595">
    <property type="entry name" value="CNNM"/>
    <property type="match status" value="1"/>
</dbReference>
<dbReference type="InterPro" id="IPR002550">
    <property type="entry name" value="CNNM"/>
</dbReference>
<dbReference type="PROSITE" id="PS51846">
    <property type="entry name" value="CNNM"/>
    <property type="match status" value="1"/>
</dbReference>
<evidence type="ECO:0000256" key="6">
    <source>
        <dbReference type="ARBA" id="ARBA00023122"/>
    </source>
</evidence>
<evidence type="ECO:0000256" key="3">
    <source>
        <dbReference type="ARBA" id="ARBA00022692"/>
    </source>
</evidence>
<organism evidence="13 14">
    <name type="scientific">Deinococcus taklimakanensis</name>
    <dbReference type="NCBI Taxonomy" id="536443"/>
    <lineage>
        <taxon>Bacteria</taxon>
        <taxon>Thermotogati</taxon>
        <taxon>Deinococcota</taxon>
        <taxon>Deinococci</taxon>
        <taxon>Deinococcales</taxon>
        <taxon>Deinococcaceae</taxon>
        <taxon>Deinococcus</taxon>
    </lineage>
</organism>
<keyword evidence="5 9" id="KW-1133">Transmembrane helix</keyword>
<dbReference type="PANTHER" id="PTHR43099:SF2">
    <property type="entry name" value="UPF0053 PROTEIN YRKA"/>
    <property type="match status" value="1"/>
</dbReference>
<keyword evidence="14" id="KW-1185">Reference proteome</keyword>
<dbReference type="SMART" id="SM01091">
    <property type="entry name" value="CorC_HlyC"/>
    <property type="match status" value="1"/>
</dbReference>
<dbReference type="SUPFAM" id="SSF56176">
    <property type="entry name" value="FAD-binding/transporter-associated domain-like"/>
    <property type="match status" value="1"/>
</dbReference>
<evidence type="ECO:0000256" key="5">
    <source>
        <dbReference type="ARBA" id="ARBA00022989"/>
    </source>
</evidence>
<dbReference type="InterPro" id="IPR016169">
    <property type="entry name" value="FAD-bd_PCMH_sub2"/>
</dbReference>
<comment type="subcellular location">
    <subcellularLocation>
        <location evidence="1">Cell membrane</location>
        <topology evidence="1">Multi-pass membrane protein</topology>
    </subcellularLocation>
</comment>
<feature type="domain" description="CNNM transmembrane" evidence="12">
    <location>
        <begin position="1"/>
        <end position="202"/>
    </location>
</feature>
<evidence type="ECO:0000256" key="2">
    <source>
        <dbReference type="ARBA" id="ARBA00022475"/>
    </source>
</evidence>
<dbReference type="InterPro" id="IPR051676">
    <property type="entry name" value="UPF0053_domain"/>
</dbReference>
<gene>
    <name evidence="13" type="ORF">ACFSR9_00645</name>
</gene>
<keyword evidence="3 9" id="KW-0812">Transmembrane</keyword>
<evidence type="ECO:0000259" key="11">
    <source>
        <dbReference type="PROSITE" id="PS51371"/>
    </source>
</evidence>
<dbReference type="PROSITE" id="PS51371">
    <property type="entry name" value="CBS"/>
    <property type="match status" value="2"/>
</dbReference>
<keyword evidence="7 9" id="KW-0472">Membrane</keyword>
<dbReference type="InterPro" id="IPR000644">
    <property type="entry name" value="CBS_dom"/>
</dbReference>
<evidence type="ECO:0000256" key="8">
    <source>
        <dbReference type="PROSITE-ProRule" id="PRU00703"/>
    </source>
</evidence>
<feature type="transmembrane region" description="Helical" evidence="10">
    <location>
        <begin position="56"/>
        <end position="78"/>
    </location>
</feature>
<dbReference type="Pfam" id="PF00571">
    <property type="entry name" value="CBS"/>
    <property type="match status" value="2"/>
</dbReference>
<dbReference type="InterPro" id="IPR005170">
    <property type="entry name" value="Transptr-assoc_dom"/>
</dbReference>
<dbReference type="InterPro" id="IPR036318">
    <property type="entry name" value="FAD-bd_PCMH-like_sf"/>
</dbReference>
<name>A0ABW5NY71_9DEIO</name>
<keyword evidence="2" id="KW-1003">Cell membrane</keyword>
<evidence type="ECO:0000256" key="1">
    <source>
        <dbReference type="ARBA" id="ARBA00004651"/>
    </source>
</evidence>
<sequence>MNDILGIVALFVLVVLNGFFVAAEFALVSVRRTRIDQLAEEGNATARLTQNALRNLDLYIAATQLGITMASLAIGFVAEPAIEHLLHPLMEGRGLSEAAIKSISFGTAFAISTVLHIVIGELAPKSWALQRPEQVSLLVTRPLRAFALVFRWAIVGLNALGNGVVRLFGLKGVAGHHTAYSEEEIRMIVSASSQEGVLEDSEKELVYNVFDLSDTTVREVMSPRVDMVLVDGSASLRRLIELNAEHGYSRVPVYQDTADNIVGIAHTGDLLAHLDTLDHTTIADIMRPVYFVPEGMKIKDLLTKMREKKSHMSIVVDEFGGTAGLVTLEDALEEIVGEIYDETDDEEVPMIEVLGEGVYLMDASLTVGEVEEHIASNIEDGEGEFDTLSGFVTAHFGDIPEAGQSFFHNGWAFTVVEADQRRVVRVRVERAPNTDPFEERHEGLPHE</sequence>
<dbReference type="Gene3D" id="3.10.580.10">
    <property type="entry name" value="CBS-domain"/>
    <property type="match status" value="1"/>
</dbReference>
<proteinExistence type="predicted"/>
<evidence type="ECO:0000313" key="13">
    <source>
        <dbReference type="EMBL" id="MFD2607949.1"/>
    </source>
</evidence>
<dbReference type="CDD" id="cd04590">
    <property type="entry name" value="CBS_pair_CorC_HlyC_assoc"/>
    <property type="match status" value="1"/>
</dbReference>
<reference evidence="14" key="1">
    <citation type="journal article" date="2019" name="Int. J. Syst. Evol. Microbiol.">
        <title>The Global Catalogue of Microorganisms (GCM) 10K type strain sequencing project: providing services to taxonomists for standard genome sequencing and annotation.</title>
        <authorList>
            <consortium name="The Broad Institute Genomics Platform"/>
            <consortium name="The Broad Institute Genome Sequencing Center for Infectious Disease"/>
            <person name="Wu L."/>
            <person name="Ma J."/>
        </authorList>
    </citation>
    <scope>NUCLEOTIDE SEQUENCE [LARGE SCALE GENOMIC DNA]</scope>
    <source>
        <strain evidence="14">KCTC 33842</strain>
    </source>
</reference>
<accession>A0ABW5NY71</accession>
<dbReference type="SUPFAM" id="SSF54631">
    <property type="entry name" value="CBS-domain pair"/>
    <property type="match status" value="1"/>
</dbReference>
<evidence type="ECO:0000313" key="14">
    <source>
        <dbReference type="Proteomes" id="UP001597475"/>
    </source>
</evidence>
<dbReference type="Pfam" id="PF03471">
    <property type="entry name" value="CorC_HlyC"/>
    <property type="match status" value="1"/>
</dbReference>
<comment type="caution">
    <text evidence="13">The sequence shown here is derived from an EMBL/GenBank/DDBJ whole genome shotgun (WGS) entry which is preliminary data.</text>
</comment>
<keyword evidence="4" id="KW-0677">Repeat</keyword>
<keyword evidence="6 8" id="KW-0129">CBS domain</keyword>
<dbReference type="InterPro" id="IPR046342">
    <property type="entry name" value="CBS_dom_sf"/>
</dbReference>
<feature type="transmembrane region" description="Helical" evidence="10">
    <location>
        <begin position="98"/>
        <end position="122"/>
    </location>
</feature>
<dbReference type="RefSeq" id="WP_386842055.1">
    <property type="nucleotide sequence ID" value="NZ_JBHUMK010000006.1"/>
</dbReference>
<evidence type="ECO:0000256" key="7">
    <source>
        <dbReference type="ARBA" id="ARBA00023136"/>
    </source>
</evidence>
<dbReference type="EMBL" id="JBHUMK010000006">
    <property type="protein sequence ID" value="MFD2607949.1"/>
    <property type="molecule type" value="Genomic_DNA"/>
</dbReference>